<reference evidence="3" key="1">
    <citation type="submission" date="2023-03" db="EMBL/GenBank/DDBJ databases">
        <authorList>
            <person name="Julca I."/>
        </authorList>
    </citation>
    <scope>NUCLEOTIDE SEQUENCE</scope>
</reference>
<dbReference type="AlphaFoldDB" id="A0AAV1D7R3"/>
<feature type="domain" description="DCD" evidence="2">
    <location>
        <begin position="32"/>
        <end position="168"/>
    </location>
</feature>
<evidence type="ECO:0000259" key="2">
    <source>
        <dbReference type="PROSITE" id="PS51222"/>
    </source>
</evidence>
<protein>
    <submittedName>
        <fullName evidence="3">OLC1v1001408C1</fullName>
    </submittedName>
</protein>
<gene>
    <name evidence="3" type="ORF">OLC1_LOCUS12241</name>
</gene>
<dbReference type="InterPro" id="IPR013989">
    <property type="entry name" value="Dev_and_cell_death_domain"/>
</dbReference>
<dbReference type="SMART" id="SM00767">
    <property type="entry name" value="DCD"/>
    <property type="match status" value="1"/>
</dbReference>
<proteinExistence type="predicted"/>
<organism evidence="3 4">
    <name type="scientific">Oldenlandia corymbosa var. corymbosa</name>
    <dbReference type="NCBI Taxonomy" id="529605"/>
    <lineage>
        <taxon>Eukaryota</taxon>
        <taxon>Viridiplantae</taxon>
        <taxon>Streptophyta</taxon>
        <taxon>Embryophyta</taxon>
        <taxon>Tracheophyta</taxon>
        <taxon>Spermatophyta</taxon>
        <taxon>Magnoliopsida</taxon>
        <taxon>eudicotyledons</taxon>
        <taxon>Gunneridae</taxon>
        <taxon>Pentapetalae</taxon>
        <taxon>asterids</taxon>
        <taxon>lamiids</taxon>
        <taxon>Gentianales</taxon>
        <taxon>Rubiaceae</taxon>
        <taxon>Rubioideae</taxon>
        <taxon>Spermacoceae</taxon>
        <taxon>Hedyotis-Oldenlandia complex</taxon>
        <taxon>Oldenlandia</taxon>
    </lineage>
</organism>
<evidence type="ECO:0000313" key="4">
    <source>
        <dbReference type="Proteomes" id="UP001161247"/>
    </source>
</evidence>
<dbReference type="PANTHER" id="PTHR46034">
    <property type="match status" value="1"/>
</dbReference>
<accession>A0AAV1D7R3</accession>
<dbReference type="Proteomes" id="UP001161247">
    <property type="component" value="Chromosome 4"/>
</dbReference>
<feature type="region of interest" description="Disordered" evidence="1">
    <location>
        <begin position="424"/>
        <end position="449"/>
    </location>
</feature>
<name>A0AAV1D7R3_OLDCO</name>
<dbReference type="PANTHER" id="PTHR46034:SF23">
    <property type="entry name" value="DCD (DEVELOPMENT AND CELL DEATH) DOMAIN PROTEIN"/>
    <property type="match status" value="1"/>
</dbReference>
<dbReference type="InterPro" id="IPR044832">
    <property type="entry name" value="NRP-like"/>
</dbReference>
<keyword evidence="4" id="KW-1185">Reference proteome</keyword>
<dbReference type="PROSITE" id="PS51222">
    <property type="entry name" value="DCD"/>
    <property type="match status" value="1"/>
</dbReference>
<dbReference type="EMBL" id="OX459121">
    <property type="protein sequence ID" value="CAI9102999.1"/>
    <property type="molecule type" value="Genomic_DNA"/>
</dbReference>
<dbReference type="Pfam" id="PF10539">
    <property type="entry name" value="Dev_Cell_Death"/>
    <property type="match status" value="1"/>
</dbReference>
<sequence>MARKKKTPGLNANAEREYTINSSVSARNLTKSELGAVIFACKNFTISECKKNNLFGLPSGHFSYVRNVTPGLVLFLFNCSDRKLHGIYEAISPGQLSINPHAWTGNSKESTAYPAQVRVRVRNQCSPLSEEQFGPVIADNYHDSSNRNLFWFELDRTQTRKLLELFLRSALPGNSALNKLPIHGEGAKSPIVERVANIAHGADKEQETWDQSPANLNQEGECSYVFALCGTSNALPQKPWSSLFKSSAASESISRDEDPQPQTSAFVPSSYITNVKWEDSRVPSSRHSQDYGYGGYADQWDTEITVMPVRRESEVFKSVASELDVDHSGDSNTDWELSYDPQFSPLEAFRDKHARDINIDLGSSLKDSGDQPFDLESMVYQLMQAVEDLKASQLKQNLRISSLEHQIQSMAEAQSLKKHFEMFTSSPTSSSSEEVYYDAHEFLSQPDGQ</sequence>
<evidence type="ECO:0000256" key="1">
    <source>
        <dbReference type="SAM" id="MobiDB-lite"/>
    </source>
</evidence>
<evidence type="ECO:0000313" key="3">
    <source>
        <dbReference type="EMBL" id="CAI9102999.1"/>
    </source>
</evidence>
<dbReference type="GO" id="GO:0034976">
    <property type="term" value="P:response to endoplasmic reticulum stress"/>
    <property type="evidence" value="ECO:0007669"/>
    <property type="project" value="InterPro"/>
</dbReference>